<dbReference type="PANTHER" id="PTHR43362">
    <property type="entry name" value="MANNITOL DEHYDROGENASE DSF1-RELATED"/>
    <property type="match status" value="1"/>
</dbReference>
<dbReference type="InterPro" id="IPR036291">
    <property type="entry name" value="NAD(P)-bd_dom_sf"/>
</dbReference>
<dbReference type="Pfam" id="PF08125">
    <property type="entry name" value="Mannitol_dh_C"/>
    <property type="match status" value="1"/>
</dbReference>
<evidence type="ECO:0000256" key="2">
    <source>
        <dbReference type="ARBA" id="ARBA00023027"/>
    </source>
</evidence>
<organism evidence="5 6">
    <name type="scientific">Yoonia tamlensis</name>
    <dbReference type="NCBI Taxonomy" id="390270"/>
    <lineage>
        <taxon>Bacteria</taxon>
        <taxon>Pseudomonadati</taxon>
        <taxon>Pseudomonadota</taxon>
        <taxon>Alphaproteobacteria</taxon>
        <taxon>Rhodobacterales</taxon>
        <taxon>Paracoccaceae</taxon>
        <taxon>Yoonia</taxon>
    </lineage>
</organism>
<feature type="domain" description="Mannitol dehydrogenase N-terminal" evidence="3">
    <location>
        <begin position="22"/>
        <end position="273"/>
    </location>
</feature>
<dbReference type="InterPro" id="IPR013131">
    <property type="entry name" value="Mannitol_DH_N"/>
</dbReference>
<dbReference type="PRINTS" id="PR00084">
    <property type="entry name" value="MTLDHDRGNASE"/>
</dbReference>
<dbReference type="EMBL" id="FOYP01000002">
    <property type="protein sequence ID" value="SFR55185.1"/>
    <property type="molecule type" value="Genomic_DNA"/>
</dbReference>
<dbReference type="SUPFAM" id="SSF48179">
    <property type="entry name" value="6-phosphogluconate dehydrogenase C-terminal domain-like"/>
    <property type="match status" value="1"/>
</dbReference>
<dbReference type="InterPro" id="IPR013328">
    <property type="entry name" value="6PGD_dom2"/>
</dbReference>
<dbReference type="OrthoDB" id="271711at2"/>
<dbReference type="Gene3D" id="3.40.50.720">
    <property type="entry name" value="NAD(P)-binding Rossmann-like Domain"/>
    <property type="match status" value="1"/>
</dbReference>
<dbReference type="GO" id="GO:0019594">
    <property type="term" value="P:mannitol metabolic process"/>
    <property type="evidence" value="ECO:0007669"/>
    <property type="project" value="InterPro"/>
</dbReference>
<dbReference type="SUPFAM" id="SSF51735">
    <property type="entry name" value="NAD(P)-binding Rossmann-fold domains"/>
    <property type="match status" value="1"/>
</dbReference>
<evidence type="ECO:0000256" key="1">
    <source>
        <dbReference type="ARBA" id="ARBA00023002"/>
    </source>
</evidence>
<evidence type="ECO:0000313" key="5">
    <source>
        <dbReference type="EMBL" id="SFR55185.1"/>
    </source>
</evidence>
<dbReference type="InterPro" id="IPR000669">
    <property type="entry name" value="Mannitol_DH"/>
</dbReference>
<sequence>MTTAISTKIAATRYDRSACEIGIVHLGFGAFHRAHQAVYVDDYMDRTGDLRWGIAAVNLRGSESAQFAAAKADTTGHDGYFLKSISADNIVAIRRVRSHVKFVDWSIVPAEAENLLSAKSVHLVTITVTESGYYTDPNGDLNVADPLIAAEATGAQAHSVYGYLRAALRGRMQTTAAPLTIACCDNIRQNGKMLRRNLLAYLHACKDTALAEWVAQNVAFPCSMVDRITPRSAQELCDELSEIVGAKVTAPIMAEDFTQWVLQSNFAADMPDLARAGVTVTADVDPYEETKIRVLNGGHTALCYLAALEGVETFDAAMRVPHLNAHFQAFETKEVLPALTLALPFSKDEYLRDIARRFGNQAIGDTVARICADGMAKFPIFVRPTLEGCLKQGIMPVHAIRSIASWHQFARLVAAGKIPFKYVEPSWDDLAAMLGTEDFVQSQQLWGDLPKTYPAFAEKLRHEISELETQWPV</sequence>
<dbReference type="InterPro" id="IPR050988">
    <property type="entry name" value="Mannitol_DH/Oxidoreductase"/>
</dbReference>
<name>A0A1I6HL61_9RHOB</name>
<dbReference type="STRING" id="390270.SAMN04488005_2820"/>
<dbReference type="Pfam" id="PF01232">
    <property type="entry name" value="Mannitol_dh"/>
    <property type="match status" value="1"/>
</dbReference>
<proteinExistence type="predicted"/>
<gene>
    <name evidence="5" type="ORF">SAMN04488005_2820</name>
</gene>
<protein>
    <submittedName>
        <fullName evidence="5">D-arabinitol 4-dehydrogenase</fullName>
    </submittedName>
</protein>
<feature type="domain" description="Mannitol dehydrogenase C-terminal" evidence="4">
    <location>
        <begin position="283"/>
        <end position="462"/>
    </location>
</feature>
<evidence type="ECO:0000259" key="3">
    <source>
        <dbReference type="Pfam" id="PF01232"/>
    </source>
</evidence>
<evidence type="ECO:0000313" key="6">
    <source>
        <dbReference type="Proteomes" id="UP000199478"/>
    </source>
</evidence>
<dbReference type="RefSeq" id="WP_090201278.1">
    <property type="nucleotide sequence ID" value="NZ_FOYP01000002.1"/>
</dbReference>
<accession>A0A1I6HL61</accession>
<dbReference type="InterPro" id="IPR023027">
    <property type="entry name" value="Mannitol_DH_CS"/>
</dbReference>
<keyword evidence="2" id="KW-0520">NAD</keyword>
<keyword evidence="6" id="KW-1185">Reference proteome</keyword>
<evidence type="ECO:0000259" key="4">
    <source>
        <dbReference type="Pfam" id="PF08125"/>
    </source>
</evidence>
<dbReference type="InterPro" id="IPR008927">
    <property type="entry name" value="6-PGluconate_DH-like_C_sf"/>
</dbReference>
<dbReference type="Proteomes" id="UP000199478">
    <property type="component" value="Unassembled WGS sequence"/>
</dbReference>
<dbReference type="Gene3D" id="1.10.1040.10">
    <property type="entry name" value="N-(1-d-carboxylethyl)-l-norvaline Dehydrogenase, domain 2"/>
    <property type="match status" value="1"/>
</dbReference>
<dbReference type="InterPro" id="IPR013118">
    <property type="entry name" value="Mannitol_DH_C"/>
</dbReference>
<reference evidence="6" key="1">
    <citation type="submission" date="2016-10" db="EMBL/GenBank/DDBJ databases">
        <authorList>
            <person name="Varghese N."/>
            <person name="Submissions S."/>
        </authorList>
    </citation>
    <scope>NUCLEOTIDE SEQUENCE [LARGE SCALE GENOMIC DNA]</scope>
    <source>
        <strain evidence="6">DSM 26879</strain>
    </source>
</reference>
<dbReference type="AlphaFoldDB" id="A0A1I6HL61"/>
<dbReference type="PROSITE" id="PS00974">
    <property type="entry name" value="MANNITOL_DHGENASE"/>
    <property type="match status" value="1"/>
</dbReference>
<dbReference type="GO" id="GO:0016616">
    <property type="term" value="F:oxidoreductase activity, acting on the CH-OH group of donors, NAD or NADP as acceptor"/>
    <property type="evidence" value="ECO:0007669"/>
    <property type="project" value="TreeGrafter"/>
</dbReference>
<keyword evidence="1" id="KW-0560">Oxidoreductase</keyword>
<dbReference type="PANTHER" id="PTHR43362:SF1">
    <property type="entry name" value="MANNITOL DEHYDROGENASE 2-RELATED"/>
    <property type="match status" value="1"/>
</dbReference>